<dbReference type="Gene3D" id="1.10.530.40">
    <property type="match status" value="2"/>
</dbReference>
<evidence type="ECO:0000256" key="4">
    <source>
        <dbReference type="ARBA" id="ARBA00022801"/>
    </source>
</evidence>
<protein>
    <recommendedName>
        <fullName evidence="7">Lysozyme</fullName>
        <ecNumber evidence="7">3.2.1.17</ecNumber>
    </recommendedName>
</protein>
<dbReference type="InterPro" id="IPR029030">
    <property type="entry name" value="Caspase-like_dom_sf"/>
</dbReference>
<dbReference type="InterPro" id="IPR034690">
    <property type="entry name" value="Endolysin_T4_type"/>
</dbReference>
<dbReference type="SUPFAM" id="SSF53955">
    <property type="entry name" value="Lysozyme-like"/>
    <property type="match status" value="2"/>
</dbReference>
<dbReference type="GO" id="GO:0016787">
    <property type="term" value="F:hydrolase activity"/>
    <property type="evidence" value="ECO:0007669"/>
    <property type="project" value="UniProtKB-KW"/>
</dbReference>
<evidence type="ECO:0000256" key="6">
    <source>
        <dbReference type="ARBA" id="ARBA00023295"/>
    </source>
</evidence>
<dbReference type="Proteomes" id="UP001596024">
    <property type="component" value="Unassembled WGS sequence"/>
</dbReference>
<dbReference type="EC" id="3.2.1.17" evidence="7"/>
<organism evidence="8 9">
    <name type="scientific">Glycocaulis abyssi</name>
    <dbReference type="NCBI Taxonomy" id="1433403"/>
    <lineage>
        <taxon>Bacteria</taxon>
        <taxon>Pseudomonadati</taxon>
        <taxon>Pseudomonadota</taxon>
        <taxon>Alphaproteobacteria</taxon>
        <taxon>Maricaulales</taxon>
        <taxon>Maricaulaceae</taxon>
        <taxon>Glycocaulis</taxon>
    </lineage>
</organism>
<name>A0ABV9NEI4_9PROT</name>
<keyword evidence="4 7" id="KW-0378">Hydrolase</keyword>
<dbReference type="PANTHER" id="PTHR38107">
    <property type="match status" value="1"/>
</dbReference>
<dbReference type="InterPro" id="IPR002196">
    <property type="entry name" value="Glyco_hydro_24"/>
</dbReference>
<dbReference type="EMBL" id="JBHSGQ010000005">
    <property type="protein sequence ID" value="MFC4725889.1"/>
    <property type="molecule type" value="Genomic_DNA"/>
</dbReference>
<evidence type="ECO:0000256" key="3">
    <source>
        <dbReference type="ARBA" id="ARBA00022638"/>
    </source>
</evidence>
<dbReference type="RefSeq" id="WP_382436927.1">
    <property type="nucleotide sequence ID" value="NZ_JBHSGQ010000005.1"/>
</dbReference>
<keyword evidence="3 7" id="KW-0081">Bacteriolytic enzyme</keyword>
<keyword evidence="5" id="KW-1035">Host cytoplasm</keyword>
<dbReference type="HAMAP" id="MF_04110">
    <property type="entry name" value="ENDOLYSIN_T4"/>
    <property type="match status" value="1"/>
</dbReference>
<keyword evidence="9" id="KW-1185">Reference proteome</keyword>
<keyword evidence="6 7" id="KW-0326">Glycosidase</keyword>
<dbReference type="CDD" id="cd00737">
    <property type="entry name" value="lyz_endolysin_autolysin"/>
    <property type="match status" value="2"/>
</dbReference>
<evidence type="ECO:0000256" key="5">
    <source>
        <dbReference type="ARBA" id="ARBA00023200"/>
    </source>
</evidence>
<comment type="similarity">
    <text evidence="7">Belongs to the glycosyl hydrolase 24 family.</text>
</comment>
<gene>
    <name evidence="8" type="ORF">ACFPB0_11355</name>
</gene>
<dbReference type="PANTHER" id="PTHR38107:SF3">
    <property type="entry name" value="LYSOZYME RRRD-RELATED"/>
    <property type="match status" value="1"/>
</dbReference>
<dbReference type="Gene3D" id="3.40.50.1460">
    <property type="match status" value="1"/>
</dbReference>
<dbReference type="InterPro" id="IPR051018">
    <property type="entry name" value="Bacteriophage_GH24"/>
</dbReference>
<sequence length="642" mass="69109">MAVTALAVGLLLAAFVALAWLSYTPASLQSQPEPGLERYALIIGAAQYRSLPSRSDYARQARAMARHAEQSGYALISGGPVLNPTEYELRRAIDILGRLTEGGAEAFIYFAGHAIPGQDTIFLLSTDSEPPPLVLYAEGGMRLEEAWSHPIGSGPSSTVIVIETEGVGGLFSGGISAFGTGFDTLEVPDSVTVAISDRGGPVTVEGNAFHRVSPARPRLIFEARDREDVRPAFFTPSLVELRLLEEADLTAALELASLHVHEYTSGQLSPVIFDRSLLDVAPPARSEPPAIVLAETELLIDEAPPPDLPGSASVTADLVLHDTTDIILPAARSESQAGQSVIELIQMFEAFRGETYLDAAGIPTIGYGHTGREARTGNVITHGRAVELLMEDIDIAAAAVDAAVTRPLTDNQRNALISLVFNIGGQAFRNSTLLRLINSDIHSVSAAQFLRWVHARVPGSGMRALRGLESRRQLEAFLFLVEEDSVTARELIISFEPFRASATRVRNCSVIGYGRALRPCEEEFDTQISQVEALQYLRRELVQIESELRALVGVPVSQAQMAALVSFVHQNGLEAFERSRILARLNQGDYTGAANALRLHNAFTGAPAMQVGQSQIERRAAEAALFFAHGGDYVVMPGEAAS</sequence>
<comment type="catalytic activity">
    <reaction evidence="1 7">
        <text>Hydrolysis of (1-&gt;4)-beta-linkages between N-acetylmuramic acid and N-acetyl-D-glucosamine residues in a peptidoglycan and between N-acetyl-D-glucosamine residues in chitodextrins.</text>
        <dbReference type="EC" id="3.2.1.17"/>
    </reaction>
</comment>
<comment type="caution">
    <text evidence="8">The sequence shown here is derived from an EMBL/GenBank/DDBJ whole genome shotgun (WGS) entry which is preliminary data.</text>
</comment>
<evidence type="ECO:0000313" key="9">
    <source>
        <dbReference type="Proteomes" id="UP001596024"/>
    </source>
</evidence>
<keyword evidence="2 7" id="KW-0929">Antimicrobial</keyword>
<evidence type="ECO:0000256" key="1">
    <source>
        <dbReference type="ARBA" id="ARBA00000632"/>
    </source>
</evidence>
<evidence type="ECO:0000256" key="2">
    <source>
        <dbReference type="ARBA" id="ARBA00022529"/>
    </source>
</evidence>
<proteinExistence type="inferred from homology"/>
<dbReference type="SUPFAM" id="SSF52129">
    <property type="entry name" value="Caspase-like"/>
    <property type="match status" value="1"/>
</dbReference>
<dbReference type="Pfam" id="PF00959">
    <property type="entry name" value="Phage_lysozyme"/>
    <property type="match status" value="2"/>
</dbReference>
<evidence type="ECO:0000256" key="7">
    <source>
        <dbReference type="RuleBase" id="RU003788"/>
    </source>
</evidence>
<dbReference type="InterPro" id="IPR023347">
    <property type="entry name" value="Lysozyme_dom_sf"/>
</dbReference>
<evidence type="ECO:0000313" key="8">
    <source>
        <dbReference type="EMBL" id="MFC4725889.1"/>
    </source>
</evidence>
<dbReference type="InterPro" id="IPR033907">
    <property type="entry name" value="Endolysin_autolysin"/>
</dbReference>
<accession>A0ABV9NEI4</accession>
<reference evidence="9" key="1">
    <citation type="journal article" date="2019" name="Int. J. Syst. Evol. Microbiol.">
        <title>The Global Catalogue of Microorganisms (GCM) 10K type strain sequencing project: providing services to taxonomists for standard genome sequencing and annotation.</title>
        <authorList>
            <consortium name="The Broad Institute Genomics Platform"/>
            <consortium name="The Broad Institute Genome Sequencing Center for Infectious Disease"/>
            <person name="Wu L."/>
            <person name="Ma J."/>
        </authorList>
    </citation>
    <scope>NUCLEOTIDE SEQUENCE [LARGE SCALE GENOMIC DNA]</scope>
    <source>
        <strain evidence="9">CCUG 62981</strain>
    </source>
</reference>
<dbReference type="InterPro" id="IPR023346">
    <property type="entry name" value="Lysozyme-like_dom_sf"/>
</dbReference>